<name>A0A6M3M6A4_9ZZZZ</name>
<sequence length="71" mass="8662">MKKLTRDDVRVEVWEERDRLHIGIQNKETGDYPASWWDDEAREMFEQGFFEREPRLKESVLKYAEEMGILK</sequence>
<dbReference type="EMBL" id="MT143830">
    <property type="protein sequence ID" value="QJB03189.1"/>
    <property type="molecule type" value="Genomic_DNA"/>
</dbReference>
<accession>A0A6M3M6A4</accession>
<organism evidence="1">
    <name type="scientific">viral metagenome</name>
    <dbReference type="NCBI Taxonomy" id="1070528"/>
    <lineage>
        <taxon>unclassified sequences</taxon>
        <taxon>metagenomes</taxon>
        <taxon>organismal metagenomes</taxon>
    </lineage>
</organism>
<evidence type="ECO:0000313" key="2">
    <source>
        <dbReference type="EMBL" id="QJB03189.1"/>
    </source>
</evidence>
<dbReference type="EMBL" id="MT143694">
    <property type="protein sequence ID" value="QJB00482.1"/>
    <property type="molecule type" value="Genomic_DNA"/>
</dbReference>
<dbReference type="AlphaFoldDB" id="A0A6M3M6A4"/>
<protein>
    <submittedName>
        <fullName evidence="1">Uncharacterized protein</fullName>
    </submittedName>
</protein>
<gene>
    <name evidence="1" type="ORF">MM171A00439_0034</name>
    <name evidence="2" type="ORF">MM171B00856_0002</name>
</gene>
<reference evidence="1" key="1">
    <citation type="submission" date="2020-03" db="EMBL/GenBank/DDBJ databases">
        <title>The deep terrestrial virosphere.</title>
        <authorList>
            <person name="Holmfeldt K."/>
            <person name="Nilsson E."/>
            <person name="Simone D."/>
            <person name="Lopez-Fernandez M."/>
            <person name="Wu X."/>
            <person name="de Brujin I."/>
            <person name="Lundin D."/>
            <person name="Andersson A."/>
            <person name="Bertilsson S."/>
            <person name="Dopson M."/>
        </authorList>
    </citation>
    <scope>NUCLEOTIDE SEQUENCE</scope>
    <source>
        <strain evidence="1">MM171A00439</strain>
        <strain evidence="2">MM171B00856</strain>
    </source>
</reference>
<evidence type="ECO:0000313" key="1">
    <source>
        <dbReference type="EMBL" id="QJB00482.1"/>
    </source>
</evidence>
<proteinExistence type="predicted"/>